<organism evidence="4 5">
    <name type="scientific">Arachis duranensis</name>
    <name type="common">Wild peanut</name>
    <dbReference type="NCBI Taxonomy" id="130453"/>
    <lineage>
        <taxon>Eukaryota</taxon>
        <taxon>Viridiplantae</taxon>
        <taxon>Streptophyta</taxon>
        <taxon>Embryophyta</taxon>
        <taxon>Tracheophyta</taxon>
        <taxon>Spermatophyta</taxon>
        <taxon>Magnoliopsida</taxon>
        <taxon>eudicotyledons</taxon>
        <taxon>Gunneridae</taxon>
        <taxon>Pentapetalae</taxon>
        <taxon>rosids</taxon>
        <taxon>fabids</taxon>
        <taxon>Fabales</taxon>
        <taxon>Fabaceae</taxon>
        <taxon>Papilionoideae</taxon>
        <taxon>50 kb inversion clade</taxon>
        <taxon>dalbergioids sensu lato</taxon>
        <taxon>Dalbergieae</taxon>
        <taxon>Pterocarpus clade</taxon>
        <taxon>Arachis</taxon>
    </lineage>
</organism>
<dbReference type="Proteomes" id="UP000515211">
    <property type="component" value="Chromosome 9"/>
</dbReference>
<evidence type="ECO:0000256" key="1">
    <source>
        <dbReference type="SAM" id="Coils"/>
    </source>
</evidence>
<feature type="domain" description="Putative plant transposon protein" evidence="3">
    <location>
        <begin position="2"/>
        <end position="100"/>
    </location>
</feature>
<evidence type="ECO:0000313" key="5">
    <source>
        <dbReference type="RefSeq" id="XP_052110238.1"/>
    </source>
</evidence>
<accession>A0A9C6WQ50</accession>
<feature type="coiled-coil region" evidence="1">
    <location>
        <begin position="186"/>
        <end position="242"/>
    </location>
</feature>
<evidence type="ECO:0000313" key="4">
    <source>
        <dbReference type="Proteomes" id="UP000515211"/>
    </source>
</evidence>
<reference evidence="4" key="1">
    <citation type="journal article" date="2016" name="Nat. Genet.">
        <title>The genome sequences of Arachis duranensis and Arachis ipaensis, the diploid ancestors of cultivated peanut.</title>
        <authorList>
            <person name="Bertioli D.J."/>
            <person name="Cannon S.B."/>
            <person name="Froenicke L."/>
            <person name="Huang G."/>
            <person name="Farmer A.D."/>
            <person name="Cannon E.K."/>
            <person name="Liu X."/>
            <person name="Gao D."/>
            <person name="Clevenger J."/>
            <person name="Dash S."/>
            <person name="Ren L."/>
            <person name="Moretzsohn M.C."/>
            <person name="Shirasawa K."/>
            <person name="Huang W."/>
            <person name="Vidigal B."/>
            <person name="Abernathy B."/>
            <person name="Chu Y."/>
            <person name="Niederhuth C.E."/>
            <person name="Umale P."/>
            <person name="Araujo A.C."/>
            <person name="Kozik A."/>
            <person name="Kim K.D."/>
            <person name="Burow M.D."/>
            <person name="Varshney R.K."/>
            <person name="Wang X."/>
            <person name="Zhang X."/>
            <person name="Barkley N."/>
            <person name="Guimaraes P.M."/>
            <person name="Isobe S."/>
            <person name="Guo B."/>
            <person name="Liao B."/>
            <person name="Stalker H.T."/>
            <person name="Schmitz R.J."/>
            <person name="Scheffler B.E."/>
            <person name="Leal-Bertioli S.C."/>
            <person name="Xun X."/>
            <person name="Jackson S.A."/>
            <person name="Michelmore R."/>
            <person name="Ozias-Akins P."/>
        </authorList>
    </citation>
    <scope>NUCLEOTIDE SEQUENCE [LARGE SCALE GENOMIC DNA]</scope>
    <source>
        <strain evidence="4">cv. V14167</strain>
    </source>
</reference>
<evidence type="ECO:0000256" key="2">
    <source>
        <dbReference type="SAM" id="MobiDB-lite"/>
    </source>
</evidence>
<gene>
    <name evidence="5" type="primary">LOC127741551</name>
</gene>
<dbReference type="Pfam" id="PF20167">
    <property type="entry name" value="Transposase_32"/>
    <property type="match status" value="1"/>
</dbReference>
<keyword evidence="1" id="KW-0175">Coiled coil</keyword>
<dbReference type="KEGG" id="adu:127741551"/>
<protein>
    <submittedName>
        <fullName evidence="5">Uncharacterized protein LOC127741551</fullName>
    </submittedName>
</protein>
<dbReference type="GeneID" id="127741551"/>
<sequence>MGSNWERYSDKRPRFIRRGDLIPEAKGWFELVRRSILPAANNSEVNITQATMVHCLIKGGSINVHEIIAEGIQESAEKKDSGARLWYPSTILRLCMKAKVVFEDSNPTWIGLGRSLTLQRITHVTPAQQQKRPHLRKRTSEEAQEEEPLQGEPQPTEYRQEGYHDPTNINLGHIRGAIDDLSRIYMEGQEQQMQLQSQRMDRQKEMLTNWMNQQKEWQKQLMEHQQEHYSQLTQAINQVSERQESQDKCLQKLNQRQINQMKAFNEFSVLNERRQLHREEFNINTQAKLNYVVEHMHHLHPDIPSYETVRKNLTEQEEGKVKQQKEALKKKMEDAGFWKKLMGKRKGNGHSIVKDVGRNDLATLIDSSQEVAKKSLEKATECVRCLEEDMAKARENMKFGFDATLRNCNALWIMKLILCK</sequence>
<dbReference type="InterPro" id="IPR046796">
    <property type="entry name" value="Transposase_32_dom"/>
</dbReference>
<dbReference type="AlphaFoldDB" id="A0A9C6WQ50"/>
<proteinExistence type="predicted"/>
<name>A0A9C6WQ50_ARADU</name>
<reference evidence="5" key="2">
    <citation type="submission" date="2025-08" db="UniProtKB">
        <authorList>
            <consortium name="RefSeq"/>
        </authorList>
    </citation>
    <scope>IDENTIFICATION</scope>
    <source>
        <tissue evidence="5">Whole plant</tissue>
    </source>
</reference>
<dbReference type="RefSeq" id="XP_052110238.1">
    <property type="nucleotide sequence ID" value="XM_052254278.1"/>
</dbReference>
<feature type="region of interest" description="Disordered" evidence="2">
    <location>
        <begin position="123"/>
        <end position="170"/>
    </location>
</feature>
<evidence type="ECO:0000259" key="3">
    <source>
        <dbReference type="Pfam" id="PF20167"/>
    </source>
</evidence>
<keyword evidence="4" id="KW-1185">Reference proteome</keyword>